<dbReference type="EMBL" id="MH791397">
    <property type="protein sequence ID" value="QAX97506.1"/>
    <property type="molecule type" value="Genomic_DNA"/>
</dbReference>
<accession>A0A411B7B8</accession>
<protein>
    <submittedName>
        <fullName evidence="1">Uncharacterized protein</fullName>
    </submittedName>
</protein>
<evidence type="ECO:0000313" key="1">
    <source>
        <dbReference type="EMBL" id="QAX97506.1"/>
    </source>
</evidence>
<gene>
    <name evidence="1" type="ORF">EfsSzw1_32</name>
</gene>
<name>A0A411B7B8_9CAUD</name>
<reference evidence="1 2" key="1">
    <citation type="submission" date="2018-08" db="EMBL/GenBank/DDBJ databases">
        <title>EfsSzw_1, Complete genome sequences of 3 novel enterobacteria, Pakpunavirus like phages.</title>
        <authorList>
            <person name="Yuan S."/>
            <person name="Ma Y."/>
            <person name="Liu Q."/>
        </authorList>
    </citation>
    <scope>NUCLEOTIDE SEQUENCE [LARGE SCALE GENOMIC DNA]</scope>
</reference>
<evidence type="ECO:0000313" key="2">
    <source>
        <dbReference type="Proteomes" id="UP000289690"/>
    </source>
</evidence>
<organism evidence="1 2">
    <name type="scientific">Enterococcus phage EfsSzw-1</name>
    <dbReference type="NCBI Taxonomy" id="2419745"/>
    <lineage>
        <taxon>Viruses</taxon>
        <taxon>Duplodnaviria</taxon>
        <taxon>Heunggongvirae</taxon>
        <taxon>Uroviricota</taxon>
        <taxon>Caudoviricetes</taxon>
        <taxon>Herelleviridae</taxon>
        <taxon>Brockvirinae</taxon>
        <taxon>Schiekvirus</taxon>
        <taxon>Schiekvirus Efsszw1</taxon>
    </lineage>
</organism>
<proteinExistence type="predicted"/>
<dbReference type="Proteomes" id="UP000289690">
    <property type="component" value="Segment"/>
</dbReference>
<sequence>MMSAEEARNKTAEKEQEFEDVLVQNSVKFIKNKVLPSVKTAIDSGQYQCTITDINLNKQEMGTVIRFLADKGYGVSVQDADYVTYLQSACAPRVDSLTITWLSPESEDKKVGFINKLYNKITGGE</sequence>
<keyword evidence="2" id="KW-1185">Reference proteome</keyword>